<evidence type="ECO:0000313" key="3">
    <source>
        <dbReference type="Proteomes" id="UP001367676"/>
    </source>
</evidence>
<dbReference type="Proteomes" id="UP001367676">
    <property type="component" value="Unassembled WGS sequence"/>
</dbReference>
<accession>A0AAN9TD67</accession>
<keyword evidence="3" id="KW-1185">Reference proteome</keyword>
<dbReference type="EMBL" id="JBBCAQ010000034">
    <property type="protein sequence ID" value="KAK7580625.1"/>
    <property type="molecule type" value="Genomic_DNA"/>
</dbReference>
<evidence type="ECO:0000313" key="2">
    <source>
        <dbReference type="EMBL" id="KAK7580625.1"/>
    </source>
</evidence>
<dbReference type="AlphaFoldDB" id="A0AAN9TD67"/>
<proteinExistence type="predicted"/>
<sequence>MEVEVEQILAADAAKVSPTEASTSAQTTESTTPADPKKIIVINPPNDDPNRTFKRKKVVAKNPPAPNPPTSFEDRQARKRESLHNFYRRRFSNDARMVRGQGFDVLPTLSSRR</sequence>
<gene>
    <name evidence="2" type="ORF">V9T40_001254</name>
</gene>
<feature type="compositionally biased region" description="Low complexity" evidence="1">
    <location>
        <begin position="17"/>
        <end position="34"/>
    </location>
</feature>
<feature type="region of interest" description="Disordered" evidence="1">
    <location>
        <begin position="13"/>
        <end position="52"/>
    </location>
</feature>
<protein>
    <submittedName>
        <fullName evidence="2">Uncharacterized protein</fullName>
    </submittedName>
</protein>
<reference evidence="2 3" key="1">
    <citation type="submission" date="2024-03" db="EMBL/GenBank/DDBJ databases">
        <title>Adaptation during the transition from Ophiocordyceps entomopathogen to insect associate is accompanied by gene loss and intensified selection.</title>
        <authorList>
            <person name="Ward C.M."/>
            <person name="Onetto C.A."/>
            <person name="Borneman A.R."/>
        </authorList>
    </citation>
    <scope>NUCLEOTIDE SEQUENCE [LARGE SCALE GENOMIC DNA]</scope>
    <source>
        <strain evidence="2">AWRI1</strain>
        <tissue evidence="2">Single Adult Female</tissue>
    </source>
</reference>
<feature type="region of interest" description="Disordered" evidence="1">
    <location>
        <begin position="59"/>
        <end position="78"/>
    </location>
</feature>
<evidence type="ECO:0000256" key="1">
    <source>
        <dbReference type="SAM" id="MobiDB-lite"/>
    </source>
</evidence>
<comment type="caution">
    <text evidence="2">The sequence shown here is derived from an EMBL/GenBank/DDBJ whole genome shotgun (WGS) entry which is preliminary data.</text>
</comment>
<organism evidence="2 3">
    <name type="scientific">Parthenolecanium corni</name>
    <dbReference type="NCBI Taxonomy" id="536013"/>
    <lineage>
        <taxon>Eukaryota</taxon>
        <taxon>Metazoa</taxon>
        <taxon>Ecdysozoa</taxon>
        <taxon>Arthropoda</taxon>
        <taxon>Hexapoda</taxon>
        <taxon>Insecta</taxon>
        <taxon>Pterygota</taxon>
        <taxon>Neoptera</taxon>
        <taxon>Paraneoptera</taxon>
        <taxon>Hemiptera</taxon>
        <taxon>Sternorrhyncha</taxon>
        <taxon>Coccoidea</taxon>
        <taxon>Coccidae</taxon>
        <taxon>Parthenolecanium</taxon>
    </lineage>
</organism>
<name>A0AAN9TD67_9HEMI</name>